<reference evidence="2" key="1">
    <citation type="submission" date="2020-10" db="EMBL/GenBank/DDBJ databases">
        <authorList>
            <person name="Kikuchi T."/>
        </authorList>
    </citation>
    <scope>NUCLEOTIDE SEQUENCE</scope>
    <source>
        <strain evidence="2">NKZ352</strain>
    </source>
</reference>
<protein>
    <submittedName>
        <fullName evidence="2">Uncharacterized protein</fullName>
    </submittedName>
</protein>
<name>A0A8S1GM63_9PELO</name>
<proteinExistence type="predicted"/>
<feature type="region of interest" description="Disordered" evidence="1">
    <location>
        <begin position="1"/>
        <end position="25"/>
    </location>
</feature>
<sequence>MPTNKAPSTTNGVPNIRINSRKRKNDDVVHFKKRPIVELHSCSPTSSNKENDDEKEMEIEEKISTTDGSSLNAEDFLALLFEAEQRFTSKNARTKAMLNTGMRPFFVVEFNWLNSWDYGSYDIVSDMTSLAVVYAKVGLFDDSGKVSLHDLGFALIPKSKNWEREESLKRLYNEKNKTLLSFRAFSCLKKEIKNSRHVFLYVKVKRFVPKQAIENENVRLKRFKAAVNSLEKVEYSEVVRYGCRKIGHMAMDELDFLSSVQHLLLHDPKNFSLKDVSLTDEKWMQKLEVATRIDSLNVDKNEGNSFSARMIFSVGDTRISSEEKVSRVRRSPRKNRSSEILPRKSPKSNDFESYHFVQEKRACPLTSDELDRKTSVNCCPFTKQRFESNKFLQIHLKRRYPMFSFRPSERANCFNATADSDFNFSQEKKDSWIFMKVKKRMGVLRSRFPVDVAPEPCGNFPRDHHLTYIQSSYLLKPYPPNAGGWATVSVEKPAVVLSQPLLKCHKHLNCHLVRYNIIFISYMLGNGYRQASRSPEQLHELYKEYVKKPRLNGLLLKT</sequence>
<gene>
    <name evidence="2" type="ORF">CAUJ_LOCUS296</name>
</gene>
<dbReference type="AlphaFoldDB" id="A0A8S1GM63"/>
<evidence type="ECO:0000313" key="3">
    <source>
        <dbReference type="Proteomes" id="UP000835052"/>
    </source>
</evidence>
<evidence type="ECO:0000256" key="1">
    <source>
        <dbReference type="SAM" id="MobiDB-lite"/>
    </source>
</evidence>
<organism evidence="2 3">
    <name type="scientific">Caenorhabditis auriculariae</name>
    <dbReference type="NCBI Taxonomy" id="2777116"/>
    <lineage>
        <taxon>Eukaryota</taxon>
        <taxon>Metazoa</taxon>
        <taxon>Ecdysozoa</taxon>
        <taxon>Nematoda</taxon>
        <taxon>Chromadorea</taxon>
        <taxon>Rhabditida</taxon>
        <taxon>Rhabditina</taxon>
        <taxon>Rhabditomorpha</taxon>
        <taxon>Rhabditoidea</taxon>
        <taxon>Rhabditidae</taxon>
        <taxon>Peloderinae</taxon>
        <taxon>Caenorhabditis</taxon>
    </lineage>
</organism>
<accession>A0A8S1GM63</accession>
<dbReference type="EMBL" id="CAJGYM010000001">
    <property type="protein sequence ID" value="CAD6184377.1"/>
    <property type="molecule type" value="Genomic_DNA"/>
</dbReference>
<evidence type="ECO:0000313" key="2">
    <source>
        <dbReference type="EMBL" id="CAD6184377.1"/>
    </source>
</evidence>
<feature type="compositionally biased region" description="Polar residues" evidence="1">
    <location>
        <begin position="1"/>
        <end position="13"/>
    </location>
</feature>
<keyword evidence="3" id="KW-1185">Reference proteome</keyword>
<dbReference type="Proteomes" id="UP000835052">
    <property type="component" value="Unassembled WGS sequence"/>
</dbReference>
<feature type="region of interest" description="Disordered" evidence="1">
    <location>
        <begin position="323"/>
        <end position="349"/>
    </location>
</feature>
<comment type="caution">
    <text evidence="2">The sequence shown here is derived from an EMBL/GenBank/DDBJ whole genome shotgun (WGS) entry which is preliminary data.</text>
</comment>